<sequence>MEKQTKQEIEKSIEESGYEELIQLIEGYSRKTEKIIKIMKEYMITEKRYKRPEEGDGFKAWETHYDQMDEMFMKKQNIYSEINKIEKEGERMMERMREIGEEEEKKMRELTSYMNQVINNMIGKREEEYERNMEGKSEKEQEVMLKKLEKEIEEMERLKTVEPVKFVGEKKKKGTKKIRYEIPKPKNMKK</sequence>
<dbReference type="GeneID" id="20076231"/>
<organism evidence="1 2">
    <name type="scientific">Entamoeba nuttalli (strain P19)</name>
    <name type="common">Amoeba</name>
    <dbReference type="NCBI Taxonomy" id="1076696"/>
    <lineage>
        <taxon>Eukaryota</taxon>
        <taxon>Amoebozoa</taxon>
        <taxon>Evosea</taxon>
        <taxon>Archamoebae</taxon>
        <taxon>Mastigamoebida</taxon>
        <taxon>Entamoebidae</taxon>
        <taxon>Entamoeba</taxon>
    </lineage>
</organism>
<dbReference type="Proteomes" id="UP000006769">
    <property type="component" value="Unassembled WGS sequence"/>
</dbReference>
<dbReference type="AlphaFoldDB" id="K2GRQ6"/>
<dbReference type="RefSeq" id="XP_008860052.1">
    <property type="nucleotide sequence ID" value="XM_008861830.1"/>
</dbReference>
<accession>K2GRQ6</accession>
<dbReference type="VEuPathDB" id="AmoebaDB:ENU1_191490"/>
<gene>
    <name evidence="1" type="ORF">ENU1_191490</name>
</gene>
<dbReference type="EMBL" id="JH929589">
    <property type="protein sequence ID" value="EKE37613.1"/>
    <property type="molecule type" value="Genomic_DNA"/>
</dbReference>
<name>K2GRQ6_ENTNP</name>
<evidence type="ECO:0000313" key="1">
    <source>
        <dbReference type="EMBL" id="EKE37613.1"/>
    </source>
</evidence>
<protein>
    <submittedName>
        <fullName evidence="1">Uncharacterized protein</fullName>
    </submittedName>
</protein>
<reference evidence="1 2" key="1">
    <citation type="submission" date="2011-11" db="EMBL/GenBank/DDBJ databases">
        <authorList>
            <person name="Hannick L."/>
            <person name="Karamycheva S."/>
            <person name="Lorenzi H."/>
            <person name="Caler E."/>
        </authorList>
    </citation>
    <scope>NUCLEOTIDE SEQUENCE [LARGE SCALE GENOMIC DNA]</scope>
    <source>
        <strain evidence="1 2">P19</strain>
    </source>
</reference>
<proteinExistence type="predicted"/>
<evidence type="ECO:0000313" key="2">
    <source>
        <dbReference type="Proteomes" id="UP000006769"/>
    </source>
</evidence>